<dbReference type="EMBL" id="NPEU01000392">
    <property type="protein sequence ID" value="RAI32941.1"/>
    <property type="molecule type" value="Genomic_DNA"/>
</dbReference>
<evidence type="ECO:0000313" key="7">
    <source>
        <dbReference type="EMBL" id="RAI32941.1"/>
    </source>
</evidence>
<evidence type="ECO:0000256" key="1">
    <source>
        <dbReference type="ARBA" id="ARBA00005417"/>
    </source>
</evidence>
<dbReference type="PROSITE" id="PS50893">
    <property type="entry name" value="ABC_TRANSPORTER_2"/>
    <property type="match status" value="1"/>
</dbReference>
<dbReference type="AlphaFoldDB" id="A0A327K3T8"/>
<gene>
    <name evidence="7" type="primary">livF</name>
    <name evidence="7" type="ORF">CH338_23345</name>
</gene>
<dbReference type="Pfam" id="PF00005">
    <property type="entry name" value="ABC_tran"/>
    <property type="match status" value="1"/>
</dbReference>
<organism evidence="7 8">
    <name type="scientific">Rhodoplanes elegans</name>
    <dbReference type="NCBI Taxonomy" id="29408"/>
    <lineage>
        <taxon>Bacteria</taxon>
        <taxon>Pseudomonadati</taxon>
        <taxon>Pseudomonadota</taxon>
        <taxon>Alphaproteobacteria</taxon>
        <taxon>Hyphomicrobiales</taxon>
        <taxon>Nitrobacteraceae</taxon>
        <taxon>Rhodoplanes</taxon>
    </lineage>
</organism>
<protein>
    <submittedName>
        <fullName evidence="7">Branched-chain amino acid ABC transporter ATP-binding protein</fullName>
    </submittedName>
</protein>
<dbReference type="GO" id="GO:0005524">
    <property type="term" value="F:ATP binding"/>
    <property type="evidence" value="ECO:0007669"/>
    <property type="project" value="UniProtKB-KW"/>
</dbReference>
<dbReference type="InterPro" id="IPR017871">
    <property type="entry name" value="ABC_transporter-like_CS"/>
</dbReference>
<keyword evidence="4 7" id="KW-0067">ATP-binding</keyword>
<dbReference type="CDD" id="cd03224">
    <property type="entry name" value="ABC_TM1139_LivF_branched"/>
    <property type="match status" value="1"/>
</dbReference>
<keyword evidence="8" id="KW-1185">Reference proteome</keyword>
<evidence type="ECO:0000256" key="2">
    <source>
        <dbReference type="ARBA" id="ARBA00022448"/>
    </source>
</evidence>
<dbReference type="OrthoDB" id="9776369at2"/>
<sequence>MASSIRIEGIDAGYGAVRVLEDVSLDVNPGETVVLLGTNGNGKSTVIKCIMGLLRPTKGRISVTIDGVTHDLGGLSTVEIVDLGIALVPEGRRLFPRLSVEENLLLGAFRPTARSAMKDNLAFCYEAFPRLAERRRQLAGSMSGGEQQMLALGRALMLAPKLLLVDEPSVGLAPVLVARTIDKIQELKERWGLTVLMAEQNFTQALRIADRGYVIVHGHIAFEGRSAAELADNELIRKFYLGM</sequence>
<evidence type="ECO:0000256" key="3">
    <source>
        <dbReference type="ARBA" id="ARBA00022741"/>
    </source>
</evidence>
<comment type="caution">
    <text evidence="7">The sequence shown here is derived from an EMBL/GenBank/DDBJ whole genome shotgun (WGS) entry which is preliminary data.</text>
</comment>
<dbReference type="InterPro" id="IPR027417">
    <property type="entry name" value="P-loop_NTPase"/>
</dbReference>
<name>A0A327K3T8_9BRAD</name>
<dbReference type="SUPFAM" id="SSF52540">
    <property type="entry name" value="P-loop containing nucleoside triphosphate hydrolases"/>
    <property type="match status" value="1"/>
</dbReference>
<accession>A0A327K3T8</accession>
<evidence type="ECO:0000256" key="4">
    <source>
        <dbReference type="ARBA" id="ARBA00022840"/>
    </source>
</evidence>
<dbReference type="RefSeq" id="WP_111359480.1">
    <property type="nucleotide sequence ID" value="NZ_NHSK01000310.1"/>
</dbReference>
<keyword evidence="2" id="KW-0813">Transport</keyword>
<dbReference type="PANTHER" id="PTHR43820:SF4">
    <property type="entry name" value="HIGH-AFFINITY BRANCHED-CHAIN AMINO ACID TRANSPORT ATP-BINDING PROTEIN LIVF"/>
    <property type="match status" value="1"/>
</dbReference>
<proteinExistence type="inferred from homology"/>
<dbReference type="InterPro" id="IPR003439">
    <property type="entry name" value="ABC_transporter-like_ATP-bd"/>
</dbReference>
<dbReference type="Gene3D" id="3.40.50.300">
    <property type="entry name" value="P-loop containing nucleotide triphosphate hydrolases"/>
    <property type="match status" value="1"/>
</dbReference>
<dbReference type="Proteomes" id="UP000248863">
    <property type="component" value="Unassembled WGS sequence"/>
</dbReference>
<evidence type="ECO:0000256" key="5">
    <source>
        <dbReference type="ARBA" id="ARBA00022970"/>
    </source>
</evidence>
<keyword evidence="3" id="KW-0547">Nucleotide-binding</keyword>
<dbReference type="PANTHER" id="PTHR43820">
    <property type="entry name" value="HIGH-AFFINITY BRANCHED-CHAIN AMINO ACID TRANSPORT ATP-BINDING PROTEIN LIVF"/>
    <property type="match status" value="1"/>
</dbReference>
<feature type="domain" description="ABC transporter" evidence="6">
    <location>
        <begin position="5"/>
        <end position="242"/>
    </location>
</feature>
<keyword evidence="5" id="KW-0029">Amino-acid transport</keyword>
<evidence type="ECO:0000313" key="8">
    <source>
        <dbReference type="Proteomes" id="UP000248863"/>
    </source>
</evidence>
<dbReference type="InterPro" id="IPR003593">
    <property type="entry name" value="AAA+_ATPase"/>
</dbReference>
<evidence type="ECO:0000259" key="6">
    <source>
        <dbReference type="PROSITE" id="PS50893"/>
    </source>
</evidence>
<dbReference type="PROSITE" id="PS00211">
    <property type="entry name" value="ABC_TRANSPORTER_1"/>
    <property type="match status" value="1"/>
</dbReference>
<dbReference type="InterPro" id="IPR052156">
    <property type="entry name" value="BCAA_Transport_ATP-bd_LivF"/>
</dbReference>
<dbReference type="GO" id="GO:0015807">
    <property type="term" value="P:L-amino acid transport"/>
    <property type="evidence" value="ECO:0007669"/>
    <property type="project" value="TreeGrafter"/>
</dbReference>
<dbReference type="GO" id="GO:0016887">
    <property type="term" value="F:ATP hydrolysis activity"/>
    <property type="evidence" value="ECO:0007669"/>
    <property type="project" value="InterPro"/>
</dbReference>
<dbReference type="SMART" id="SM00382">
    <property type="entry name" value="AAA"/>
    <property type="match status" value="1"/>
</dbReference>
<comment type="similarity">
    <text evidence="1">Belongs to the ABC transporter superfamily.</text>
</comment>
<reference evidence="7 8" key="1">
    <citation type="submission" date="2017-07" db="EMBL/GenBank/DDBJ databases">
        <title>Draft Genome Sequences of Select Purple Nonsulfur Bacteria.</title>
        <authorList>
            <person name="Lasarre B."/>
            <person name="Mckinlay J.B."/>
        </authorList>
    </citation>
    <scope>NUCLEOTIDE SEQUENCE [LARGE SCALE GENOMIC DNA]</scope>
    <source>
        <strain evidence="7 8">DSM 11907</strain>
    </source>
</reference>
<dbReference type="GO" id="GO:0015658">
    <property type="term" value="F:branched-chain amino acid transmembrane transporter activity"/>
    <property type="evidence" value="ECO:0007669"/>
    <property type="project" value="TreeGrafter"/>
</dbReference>